<dbReference type="EMBL" id="BPLQ01004576">
    <property type="protein sequence ID" value="GIY08999.1"/>
    <property type="molecule type" value="Genomic_DNA"/>
</dbReference>
<evidence type="ECO:0000313" key="2">
    <source>
        <dbReference type="Proteomes" id="UP001054837"/>
    </source>
</evidence>
<reference evidence="1 2" key="1">
    <citation type="submission" date="2021-06" db="EMBL/GenBank/DDBJ databases">
        <title>Caerostris darwini draft genome.</title>
        <authorList>
            <person name="Kono N."/>
            <person name="Arakawa K."/>
        </authorList>
    </citation>
    <scope>NUCLEOTIDE SEQUENCE [LARGE SCALE GENOMIC DNA]</scope>
</reference>
<organism evidence="1 2">
    <name type="scientific">Caerostris darwini</name>
    <dbReference type="NCBI Taxonomy" id="1538125"/>
    <lineage>
        <taxon>Eukaryota</taxon>
        <taxon>Metazoa</taxon>
        <taxon>Ecdysozoa</taxon>
        <taxon>Arthropoda</taxon>
        <taxon>Chelicerata</taxon>
        <taxon>Arachnida</taxon>
        <taxon>Araneae</taxon>
        <taxon>Araneomorphae</taxon>
        <taxon>Entelegynae</taxon>
        <taxon>Araneoidea</taxon>
        <taxon>Araneidae</taxon>
        <taxon>Caerostris</taxon>
    </lineage>
</organism>
<protein>
    <submittedName>
        <fullName evidence="1">Uncharacterized protein</fullName>
    </submittedName>
</protein>
<gene>
    <name evidence="1" type="ORF">CDAR_296621</name>
</gene>
<dbReference type="Proteomes" id="UP001054837">
    <property type="component" value="Unassembled WGS sequence"/>
</dbReference>
<accession>A0AAV4QJG8</accession>
<proteinExistence type="predicted"/>
<sequence length="70" mass="7611">MAISGLLKLRNALHSPLGHCQDVVEQSKEYFALKMAACLQLGVTVAALQTLKLEQSSPLKEQVELANFGE</sequence>
<evidence type="ECO:0000313" key="1">
    <source>
        <dbReference type="EMBL" id="GIY08999.1"/>
    </source>
</evidence>
<comment type="caution">
    <text evidence="1">The sequence shown here is derived from an EMBL/GenBank/DDBJ whole genome shotgun (WGS) entry which is preliminary data.</text>
</comment>
<keyword evidence="2" id="KW-1185">Reference proteome</keyword>
<dbReference type="AlphaFoldDB" id="A0AAV4QJG8"/>
<name>A0AAV4QJG8_9ARAC</name>